<feature type="repeat" description="TPR" evidence="5">
    <location>
        <begin position="188"/>
        <end position="221"/>
    </location>
</feature>
<dbReference type="SUPFAM" id="SSF47384">
    <property type="entry name" value="Homodimeric domain of signal transducing histidine kinase"/>
    <property type="match status" value="1"/>
</dbReference>
<keyword evidence="4" id="KW-0418">Kinase</keyword>
<evidence type="ECO:0000313" key="9">
    <source>
        <dbReference type="EMBL" id="MFH6982821.1"/>
    </source>
</evidence>
<dbReference type="InterPro" id="IPR003594">
    <property type="entry name" value="HATPase_dom"/>
</dbReference>
<dbReference type="Pfam" id="PF13424">
    <property type="entry name" value="TPR_12"/>
    <property type="match status" value="2"/>
</dbReference>
<evidence type="ECO:0000256" key="6">
    <source>
        <dbReference type="SAM" id="Phobius"/>
    </source>
</evidence>
<evidence type="ECO:0000313" key="10">
    <source>
        <dbReference type="Proteomes" id="UP001610063"/>
    </source>
</evidence>
<keyword evidence="6" id="KW-0812">Transmembrane</keyword>
<dbReference type="PROSITE" id="PS50109">
    <property type="entry name" value="HIS_KIN"/>
    <property type="match status" value="1"/>
</dbReference>
<evidence type="ECO:0000256" key="5">
    <source>
        <dbReference type="PROSITE-ProRule" id="PRU00339"/>
    </source>
</evidence>
<sequence>MKATCIIVLLCLFLSISCPVRVLAGASTDQPGTLITRADSCAKVPDFQCALELYELALTTGIDSSDSLTIRLALGDIRYQLGQFDLAFVQFDSALLMAEKMGLDYEKALALKGLAHILWRTGENVRATTLIIESIELSRKLQDTAAMITSSNILAGIYMSVGNLDDAGKLYQEALGMALGMQDSLNIAQAYEYLGVLEFFREDYYRAIDLYEQALQINLGMDRGLESGINYSNIAESLNKLGEYREALKYLKKGEKVMKRYDFLSGLIFVYYTMGDTYTQLKQYDLGIAFYQKSLELMELSGETREKQMVYGLMAENYAAQNKFEEAFIYHKRHAAAKDSLFNITKNNQLEEIRAKYDLEKKEQENFFLAKENEAKEEQLAVKQSTIRRQYIMGGLLVLLLLIAIYLSVKLYRNKLLLSRANKTKDKMFGFIAHDLISPMGIIKSLADLLSPDSGFDLTKKERDNMMRDMHNSASSVLILLKDVLLWSIAQQHGYDFKPKEVNLREVSQKNADLYHLHAKSKEIAIRNEVPEGIRAFADVKAVSTIIRNLISNAIKFTEKGGTITLSAALDDPSMVVLYVSDTGIGMTSSQLELILSRNELNTQKGTEDEHGSGLGLNLVKDFLKECKGRLNIKSEPNQGTTIEIYLPKA</sequence>
<evidence type="ECO:0000259" key="8">
    <source>
        <dbReference type="PROSITE" id="PS50109"/>
    </source>
</evidence>
<gene>
    <name evidence="9" type="ORF">ACHKAR_05205</name>
</gene>
<dbReference type="EMBL" id="JBIPKE010000013">
    <property type="protein sequence ID" value="MFH6982821.1"/>
    <property type="molecule type" value="Genomic_DNA"/>
</dbReference>
<dbReference type="RefSeq" id="WP_395416459.1">
    <property type="nucleotide sequence ID" value="NZ_JBIPKE010000013.1"/>
</dbReference>
<dbReference type="Pfam" id="PF02518">
    <property type="entry name" value="HATPase_c"/>
    <property type="match status" value="1"/>
</dbReference>
<evidence type="ECO:0000256" key="2">
    <source>
        <dbReference type="ARBA" id="ARBA00012438"/>
    </source>
</evidence>
<dbReference type="EC" id="2.7.13.3" evidence="2"/>
<dbReference type="SUPFAM" id="SSF55874">
    <property type="entry name" value="ATPase domain of HSP90 chaperone/DNA topoisomerase II/histidine kinase"/>
    <property type="match status" value="1"/>
</dbReference>
<comment type="catalytic activity">
    <reaction evidence="1">
        <text>ATP + protein L-histidine = ADP + protein N-phospho-L-histidine.</text>
        <dbReference type="EC" id="2.7.13.3"/>
    </reaction>
</comment>
<dbReference type="InterPro" id="IPR036890">
    <property type="entry name" value="HATPase_C_sf"/>
</dbReference>
<keyword evidence="7" id="KW-0732">Signal</keyword>
<feature type="domain" description="Histidine kinase" evidence="8">
    <location>
        <begin position="431"/>
        <end position="650"/>
    </location>
</feature>
<dbReference type="Gene3D" id="1.10.287.130">
    <property type="match status" value="1"/>
</dbReference>
<dbReference type="PROSITE" id="PS50005">
    <property type="entry name" value="TPR"/>
    <property type="match status" value="2"/>
</dbReference>
<dbReference type="CDD" id="cd00075">
    <property type="entry name" value="HATPase"/>
    <property type="match status" value="1"/>
</dbReference>
<dbReference type="PANTHER" id="PTHR43047">
    <property type="entry name" value="TWO-COMPONENT HISTIDINE PROTEIN KINASE"/>
    <property type="match status" value="1"/>
</dbReference>
<keyword evidence="10" id="KW-1185">Reference proteome</keyword>
<dbReference type="PROSITE" id="PS51257">
    <property type="entry name" value="PROKAR_LIPOPROTEIN"/>
    <property type="match status" value="1"/>
</dbReference>
<dbReference type="PRINTS" id="PR00344">
    <property type="entry name" value="BCTRLSENSOR"/>
</dbReference>
<dbReference type="Gene3D" id="1.25.40.10">
    <property type="entry name" value="Tetratricopeptide repeat domain"/>
    <property type="match status" value="1"/>
</dbReference>
<comment type="caution">
    <text evidence="9">The sequence shown here is derived from an EMBL/GenBank/DDBJ whole genome shotgun (WGS) entry which is preliminary data.</text>
</comment>
<evidence type="ECO:0000256" key="3">
    <source>
        <dbReference type="ARBA" id="ARBA00022679"/>
    </source>
</evidence>
<dbReference type="SMART" id="SM00387">
    <property type="entry name" value="HATPase_c"/>
    <property type="match status" value="1"/>
</dbReference>
<feature type="signal peptide" evidence="7">
    <location>
        <begin position="1"/>
        <end position="24"/>
    </location>
</feature>
<dbReference type="InterPro" id="IPR011990">
    <property type="entry name" value="TPR-like_helical_dom_sf"/>
</dbReference>
<dbReference type="PANTHER" id="PTHR43047:SF72">
    <property type="entry name" value="OSMOSENSING HISTIDINE PROTEIN KINASE SLN1"/>
    <property type="match status" value="1"/>
</dbReference>
<dbReference type="Gene3D" id="3.30.565.10">
    <property type="entry name" value="Histidine kinase-like ATPase, C-terminal domain"/>
    <property type="match status" value="1"/>
</dbReference>
<dbReference type="InterPro" id="IPR036097">
    <property type="entry name" value="HisK_dim/P_sf"/>
</dbReference>
<evidence type="ECO:0000256" key="7">
    <source>
        <dbReference type="SAM" id="SignalP"/>
    </source>
</evidence>
<dbReference type="SMART" id="SM00028">
    <property type="entry name" value="TPR"/>
    <property type="match status" value="6"/>
</dbReference>
<organism evidence="9 10">
    <name type="scientific">Marinoscillum luteum</name>
    <dbReference type="NCBI Taxonomy" id="861051"/>
    <lineage>
        <taxon>Bacteria</taxon>
        <taxon>Pseudomonadati</taxon>
        <taxon>Bacteroidota</taxon>
        <taxon>Cytophagia</taxon>
        <taxon>Cytophagales</taxon>
        <taxon>Reichenbachiellaceae</taxon>
        <taxon>Marinoscillum</taxon>
    </lineage>
</organism>
<keyword evidence="3" id="KW-0808">Transferase</keyword>
<dbReference type="InterPro" id="IPR019734">
    <property type="entry name" value="TPR_rpt"/>
</dbReference>
<keyword evidence="6" id="KW-1133">Transmembrane helix</keyword>
<feature type="repeat" description="TPR" evidence="5">
    <location>
        <begin position="268"/>
        <end position="301"/>
    </location>
</feature>
<feature type="transmembrane region" description="Helical" evidence="6">
    <location>
        <begin position="391"/>
        <end position="409"/>
    </location>
</feature>
<keyword evidence="6" id="KW-0472">Membrane</keyword>
<proteinExistence type="predicted"/>
<feature type="chain" id="PRO_5046834727" description="histidine kinase" evidence="7">
    <location>
        <begin position="25"/>
        <end position="650"/>
    </location>
</feature>
<dbReference type="Proteomes" id="UP001610063">
    <property type="component" value="Unassembled WGS sequence"/>
</dbReference>
<name>A0ABW7N5U4_9BACT</name>
<reference evidence="9 10" key="1">
    <citation type="journal article" date="2013" name="Int. J. Syst. Evol. Microbiol.">
        <title>Marinoscillum luteum sp. nov., isolated from marine sediment.</title>
        <authorList>
            <person name="Cha I.T."/>
            <person name="Park S.J."/>
            <person name="Kim S.J."/>
            <person name="Kim J.G."/>
            <person name="Jung M.Y."/>
            <person name="Shin K.S."/>
            <person name="Kwon K.K."/>
            <person name="Yang S.H."/>
            <person name="Seo Y.S."/>
            <person name="Rhee S.K."/>
        </authorList>
    </citation>
    <scope>NUCLEOTIDE SEQUENCE [LARGE SCALE GENOMIC DNA]</scope>
    <source>
        <strain evidence="9 10">KCTC 23939</strain>
    </source>
</reference>
<keyword evidence="5" id="KW-0802">TPR repeat</keyword>
<evidence type="ECO:0000256" key="4">
    <source>
        <dbReference type="ARBA" id="ARBA00022777"/>
    </source>
</evidence>
<dbReference type="InterPro" id="IPR004358">
    <property type="entry name" value="Sig_transdc_His_kin-like_C"/>
</dbReference>
<dbReference type="InterPro" id="IPR005467">
    <property type="entry name" value="His_kinase_dom"/>
</dbReference>
<evidence type="ECO:0000256" key="1">
    <source>
        <dbReference type="ARBA" id="ARBA00000085"/>
    </source>
</evidence>
<dbReference type="SUPFAM" id="SSF48452">
    <property type="entry name" value="TPR-like"/>
    <property type="match status" value="2"/>
</dbReference>
<protein>
    <recommendedName>
        <fullName evidence="2">histidine kinase</fullName>
        <ecNumber evidence="2">2.7.13.3</ecNumber>
    </recommendedName>
</protein>
<accession>A0ABW7N5U4</accession>